<protein>
    <submittedName>
        <fullName evidence="1">Unannotated protein</fullName>
    </submittedName>
</protein>
<organism evidence="1">
    <name type="scientific">freshwater metagenome</name>
    <dbReference type="NCBI Taxonomy" id="449393"/>
    <lineage>
        <taxon>unclassified sequences</taxon>
        <taxon>metagenomes</taxon>
        <taxon>ecological metagenomes</taxon>
    </lineage>
</organism>
<reference evidence="1" key="1">
    <citation type="submission" date="2020-05" db="EMBL/GenBank/DDBJ databases">
        <authorList>
            <person name="Chiriac C."/>
            <person name="Salcher M."/>
            <person name="Ghai R."/>
            <person name="Kavagutti S V."/>
        </authorList>
    </citation>
    <scope>NUCLEOTIDE SEQUENCE</scope>
</reference>
<dbReference type="EMBL" id="CAFBNC010000077">
    <property type="protein sequence ID" value="CAB4943560.1"/>
    <property type="molecule type" value="Genomic_DNA"/>
</dbReference>
<evidence type="ECO:0000313" key="1">
    <source>
        <dbReference type="EMBL" id="CAB4943560.1"/>
    </source>
</evidence>
<gene>
    <name evidence="1" type="ORF">UFOPK3733_01439</name>
</gene>
<accession>A0A6J7JJ95</accession>
<name>A0A6J7JJ95_9ZZZZ</name>
<proteinExistence type="predicted"/>
<dbReference type="AlphaFoldDB" id="A0A6J7JJ95"/>
<sequence length="86" mass="9463">MGDLRDLTDRDPGERDIIGQADMTLNSMEPRCAGIDAVMLEFETAIDIDPIDEPHQQLGGLSMQTVLVQSDDQRARVEHADESIGP</sequence>